<proteinExistence type="predicted"/>
<organism evidence="1 2">
    <name type="scientific">Quillaja saponaria</name>
    <name type="common">Soap bark tree</name>
    <dbReference type="NCBI Taxonomy" id="32244"/>
    <lineage>
        <taxon>Eukaryota</taxon>
        <taxon>Viridiplantae</taxon>
        <taxon>Streptophyta</taxon>
        <taxon>Embryophyta</taxon>
        <taxon>Tracheophyta</taxon>
        <taxon>Spermatophyta</taxon>
        <taxon>Magnoliopsida</taxon>
        <taxon>eudicotyledons</taxon>
        <taxon>Gunneridae</taxon>
        <taxon>Pentapetalae</taxon>
        <taxon>rosids</taxon>
        <taxon>fabids</taxon>
        <taxon>Fabales</taxon>
        <taxon>Quillajaceae</taxon>
        <taxon>Quillaja</taxon>
    </lineage>
</organism>
<comment type="caution">
    <text evidence="1">The sequence shown here is derived from an EMBL/GenBank/DDBJ whole genome shotgun (WGS) entry which is preliminary data.</text>
</comment>
<dbReference type="EMBL" id="JARAOO010000009">
    <property type="protein sequence ID" value="KAJ7957568.1"/>
    <property type="molecule type" value="Genomic_DNA"/>
</dbReference>
<evidence type="ECO:0000313" key="1">
    <source>
        <dbReference type="EMBL" id="KAJ7957568.1"/>
    </source>
</evidence>
<dbReference type="Proteomes" id="UP001163823">
    <property type="component" value="Chromosome 9"/>
</dbReference>
<dbReference type="KEGG" id="qsa:O6P43_023857"/>
<dbReference type="AlphaFoldDB" id="A0AAD7PJ75"/>
<keyword evidence="2" id="KW-1185">Reference proteome</keyword>
<accession>A0AAD7PJ75</accession>
<gene>
    <name evidence="1" type="ORF">O6P43_023857</name>
</gene>
<reference evidence="1" key="1">
    <citation type="journal article" date="2023" name="Science">
        <title>Elucidation of the pathway for biosynthesis of saponin adjuvants from the soapbark tree.</title>
        <authorList>
            <person name="Reed J."/>
            <person name="Orme A."/>
            <person name="El-Demerdash A."/>
            <person name="Owen C."/>
            <person name="Martin L.B.B."/>
            <person name="Misra R.C."/>
            <person name="Kikuchi S."/>
            <person name="Rejzek M."/>
            <person name="Martin A.C."/>
            <person name="Harkess A."/>
            <person name="Leebens-Mack J."/>
            <person name="Louveau T."/>
            <person name="Stephenson M.J."/>
            <person name="Osbourn A."/>
        </authorList>
    </citation>
    <scope>NUCLEOTIDE SEQUENCE</scope>
    <source>
        <strain evidence="1">S10</strain>
    </source>
</reference>
<sequence length="112" mass="12436">MLRLTRTSKGGFIKHGSCGTVDGQDSYPQLQDIHKAAGDAREYLKVSFQKQAHQCPSLIRIKRFGSSAMTTKKTSHVQLHVVAQICNPTTLGKQWAEQCQWLPSRLANAKGQ</sequence>
<protein>
    <submittedName>
        <fullName evidence="1">Uncharacterized protein</fullName>
    </submittedName>
</protein>
<name>A0AAD7PJ75_QUISA</name>
<evidence type="ECO:0000313" key="2">
    <source>
        <dbReference type="Proteomes" id="UP001163823"/>
    </source>
</evidence>